<accession>A0A6N2C0E1</accession>
<dbReference type="PANTHER" id="PTHR13061:SF50">
    <property type="entry name" value="GAMMA CARBONIC ANHYDRASE 1, MITOCHONDRIAL"/>
    <property type="match status" value="1"/>
</dbReference>
<dbReference type="EMBL" id="RXGB01000940">
    <property type="protein sequence ID" value="TMX01083.1"/>
    <property type="molecule type" value="Genomic_DNA"/>
</dbReference>
<dbReference type="AlphaFoldDB" id="A0A6N2C0E1"/>
<protein>
    <recommendedName>
        <fullName evidence="2">Gamma carbonic anhydrase</fullName>
    </recommendedName>
</protein>
<sequence length="118" mass="13711">IYMTQVWAGNPAKFLRKLTDEEIAFIAQSATNYCNLARVHAAENSKSFDEIEFEKMFRAKCDEEYNSMIGVVRETPPDLVLPDNIVPEKAAKSMALIEFFYRTKSLYKTIYQSNIFFF</sequence>
<feature type="non-terminal residue" evidence="1">
    <location>
        <position position="1"/>
    </location>
</feature>
<organism evidence="1">
    <name type="scientific">Solanum chilense</name>
    <name type="common">Tomato</name>
    <name type="synonym">Lycopersicon chilense</name>
    <dbReference type="NCBI Taxonomy" id="4083"/>
    <lineage>
        <taxon>Eukaryota</taxon>
        <taxon>Viridiplantae</taxon>
        <taxon>Streptophyta</taxon>
        <taxon>Embryophyta</taxon>
        <taxon>Tracheophyta</taxon>
        <taxon>Spermatophyta</taxon>
        <taxon>Magnoliopsida</taxon>
        <taxon>eudicotyledons</taxon>
        <taxon>Gunneridae</taxon>
        <taxon>Pentapetalae</taxon>
        <taxon>asterids</taxon>
        <taxon>lamiids</taxon>
        <taxon>Solanales</taxon>
        <taxon>Solanaceae</taxon>
        <taxon>Solanoideae</taxon>
        <taxon>Solaneae</taxon>
        <taxon>Solanum</taxon>
        <taxon>Solanum subgen. Lycopersicon</taxon>
    </lineage>
</organism>
<gene>
    <name evidence="1" type="ORF">EJD97_025228</name>
</gene>
<feature type="non-terminal residue" evidence="1">
    <location>
        <position position="118"/>
    </location>
</feature>
<comment type="caution">
    <text evidence="1">The sequence shown here is derived from an EMBL/GenBank/DDBJ whole genome shotgun (WGS) entry which is preliminary data.</text>
</comment>
<evidence type="ECO:0008006" key="2">
    <source>
        <dbReference type="Google" id="ProtNLM"/>
    </source>
</evidence>
<dbReference type="PANTHER" id="PTHR13061">
    <property type="entry name" value="DYNACTIN SUBUNIT P25"/>
    <property type="match status" value="1"/>
</dbReference>
<proteinExistence type="predicted"/>
<evidence type="ECO:0000313" key="1">
    <source>
        <dbReference type="EMBL" id="TMX01083.1"/>
    </source>
</evidence>
<reference evidence="1" key="1">
    <citation type="submission" date="2019-05" db="EMBL/GenBank/DDBJ databases">
        <title>The de novo reference genome and transcriptome assemblies of the wild tomato species Solanum chilense.</title>
        <authorList>
            <person name="Stam R."/>
            <person name="Nosenko T."/>
            <person name="Hoerger A.C."/>
            <person name="Stephan W."/>
            <person name="Seidel M.A."/>
            <person name="Kuhn J.M.M."/>
            <person name="Haberer G."/>
            <person name="Tellier A."/>
        </authorList>
    </citation>
    <scope>NUCLEOTIDE SEQUENCE</scope>
    <source>
        <tissue evidence="1">Mature leaves</tissue>
    </source>
</reference>
<dbReference type="InterPro" id="IPR050484">
    <property type="entry name" value="Transf_Hexapept/Carb_Anhydrase"/>
</dbReference>
<name>A0A6N2C0E1_SOLCI</name>